<accession>A0A9W9FF95</accession>
<dbReference type="Proteomes" id="UP001149074">
    <property type="component" value="Unassembled WGS sequence"/>
</dbReference>
<organism evidence="2 3">
    <name type="scientific">Penicillium argentinense</name>
    <dbReference type="NCBI Taxonomy" id="1131581"/>
    <lineage>
        <taxon>Eukaryota</taxon>
        <taxon>Fungi</taxon>
        <taxon>Dikarya</taxon>
        <taxon>Ascomycota</taxon>
        <taxon>Pezizomycotina</taxon>
        <taxon>Eurotiomycetes</taxon>
        <taxon>Eurotiomycetidae</taxon>
        <taxon>Eurotiales</taxon>
        <taxon>Aspergillaceae</taxon>
        <taxon>Penicillium</taxon>
    </lineage>
</organism>
<reference evidence="2" key="2">
    <citation type="journal article" date="2023" name="IMA Fungus">
        <title>Comparative genomic study of the Penicillium genus elucidates a diverse pangenome and 15 lateral gene transfer events.</title>
        <authorList>
            <person name="Petersen C."/>
            <person name="Sorensen T."/>
            <person name="Nielsen M.R."/>
            <person name="Sondergaard T.E."/>
            <person name="Sorensen J.L."/>
            <person name="Fitzpatrick D.A."/>
            <person name="Frisvad J.C."/>
            <person name="Nielsen K.L."/>
        </authorList>
    </citation>
    <scope>NUCLEOTIDE SEQUENCE</scope>
    <source>
        <strain evidence="2">IBT 30761</strain>
    </source>
</reference>
<comment type="caution">
    <text evidence="2">The sequence shown here is derived from an EMBL/GenBank/DDBJ whole genome shotgun (WGS) entry which is preliminary data.</text>
</comment>
<dbReference type="OrthoDB" id="4499262at2759"/>
<evidence type="ECO:0000313" key="2">
    <source>
        <dbReference type="EMBL" id="KAJ5099096.1"/>
    </source>
</evidence>
<dbReference type="GeneID" id="81357570"/>
<dbReference type="EMBL" id="JAPQKI010000005">
    <property type="protein sequence ID" value="KAJ5099096.1"/>
    <property type="molecule type" value="Genomic_DNA"/>
</dbReference>
<proteinExistence type="predicted"/>
<dbReference type="AlphaFoldDB" id="A0A9W9FF95"/>
<keyword evidence="3" id="KW-1185">Reference proteome</keyword>
<keyword evidence="1" id="KW-0812">Transmembrane</keyword>
<feature type="transmembrane region" description="Helical" evidence="1">
    <location>
        <begin position="110"/>
        <end position="130"/>
    </location>
</feature>
<sequence>MFSVWQGILSFDWWGVGERASCISSITSDRSTGGVYTYVSAQDTEVTGTSIKKSTVTTTLDPEETVIVLAEYVQGFNFVSSSNTSPASAPTGFTSCSENHGLSSGARTGIGIEVAFGVIFVISMLALLWFRHRRRKGLAAQMGKRHGEGS</sequence>
<name>A0A9W9FF95_9EURO</name>
<protein>
    <submittedName>
        <fullName evidence="2">Uncharacterized protein</fullName>
    </submittedName>
</protein>
<dbReference type="RefSeq" id="XP_056474750.1">
    <property type="nucleotide sequence ID" value="XM_056618591.1"/>
</dbReference>
<gene>
    <name evidence="2" type="ORF">N7532_006097</name>
</gene>
<reference evidence="2" key="1">
    <citation type="submission" date="2022-11" db="EMBL/GenBank/DDBJ databases">
        <authorList>
            <person name="Petersen C."/>
        </authorList>
    </citation>
    <scope>NUCLEOTIDE SEQUENCE</scope>
    <source>
        <strain evidence="2">IBT 30761</strain>
    </source>
</reference>
<evidence type="ECO:0000313" key="3">
    <source>
        <dbReference type="Proteomes" id="UP001149074"/>
    </source>
</evidence>
<evidence type="ECO:0000256" key="1">
    <source>
        <dbReference type="SAM" id="Phobius"/>
    </source>
</evidence>
<keyword evidence="1" id="KW-1133">Transmembrane helix</keyword>
<keyword evidence="1" id="KW-0472">Membrane</keyword>